<reference evidence="2" key="1">
    <citation type="submission" date="2021-02" db="EMBL/GenBank/DDBJ databases">
        <authorList>
            <person name="Dougan E. K."/>
            <person name="Rhodes N."/>
            <person name="Thang M."/>
            <person name="Chan C."/>
        </authorList>
    </citation>
    <scope>NUCLEOTIDE SEQUENCE</scope>
</reference>
<accession>A0A813BUZ5</accession>
<gene>
    <name evidence="2" type="ORF">SNEC2469_LOCUS32052</name>
</gene>
<sequence>MARLAAVVACCVLTLAGAVRPSAEASNSDLLQMIQDLQGRVADLEGRKTTLCCMMWNDKKGEEVKKCTTSKASCGDHTSGDTYIFNKVADSECTANTAKC</sequence>
<name>A0A813BUZ5_9DINO</name>
<protein>
    <submittedName>
        <fullName evidence="2">Uncharacterized protein</fullName>
    </submittedName>
</protein>
<keyword evidence="1" id="KW-0732">Signal</keyword>
<dbReference type="EMBL" id="CAJNJA010079670">
    <property type="protein sequence ID" value="CAE7925810.1"/>
    <property type="molecule type" value="Genomic_DNA"/>
</dbReference>
<comment type="caution">
    <text evidence="2">The sequence shown here is derived from an EMBL/GenBank/DDBJ whole genome shotgun (WGS) entry which is preliminary data.</text>
</comment>
<feature type="chain" id="PRO_5032858240" evidence="1">
    <location>
        <begin position="26"/>
        <end position="100"/>
    </location>
</feature>
<organism evidence="2 3">
    <name type="scientific">Symbiodinium necroappetens</name>
    <dbReference type="NCBI Taxonomy" id="1628268"/>
    <lineage>
        <taxon>Eukaryota</taxon>
        <taxon>Sar</taxon>
        <taxon>Alveolata</taxon>
        <taxon>Dinophyceae</taxon>
        <taxon>Suessiales</taxon>
        <taxon>Symbiodiniaceae</taxon>
        <taxon>Symbiodinium</taxon>
    </lineage>
</organism>
<evidence type="ECO:0000313" key="2">
    <source>
        <dbReference type="EMBL" id="CAE7925810.1"/>
    </source>
</evidence>
<keyword evidence="3" id="KW-1185">Reference proteome</keyword>
<dbReference type="AlphaFoldDB" id="A0A813BUZ5"/>
<evidence type="ECO:0000256" key="1">
    <source>
        <dbReference type="SAM" id="SignalP"/>
    </source>
</evidence>
<evidence type="ECO:0000313" key="3">
    <source>
        <dbReference type="Proteomes" id="UP000601435"/>
    </source>
</evidence>
<proteinExistence type="predicted"/>
<dbReference type="Proteomes" id="UP000601435">
    <property type="component" value="Unassembled WGS sequence"/>
</dbReference>
<feature type="signal peptide" evidence="1">
    <location>
        <begin position="1"/>
        <end position="25"/>
    </location>
</feature>